<comment type="caution">
    <text evidence="2">The sequence shown here is derived from an EMBL/GenBank/DDBJ whole genome shotgun (WGS) entry which is preliminary data.</text>
</comment>
<evidence type="ECO:0000313" key="2">
    <source>
        <dbReference type="EMBL" id="MBH1942141.1"/>
    </source>
</evidence>
<feature type="transmembrane region" description="Helical" evidence="1">
    <location>
        <begin position="126"/>
        <end position="159"/>
    </location>
</feature>
<dbReference type="EMBL" id="JAEAGR010000017">
    <property type="protein sequence ID" value="MBH1942141.1"/>
    <property type="molecule type" value="Genomic_DNA"/>
</dbReference>
<feature type="transmembrane region" description="Helical" evidence="1">
    <location>
        <begin position="91"/>
        <end position="114"/>
    </location>
</feature>
<name>A0A8J7KU69_9FIRM</name>
<dbReference type="AlphaFoldDB" id="A0A8J7KU69"/>
<keyword evidence="1" id="KW-0472">Membrane</keyword>
<sequence>MSVSVIGGADGPTSIFLTENYGPSWINIFGLVIVILILLPNIMYAFKFRGVENKCKNKVMNIIEQIGRYASMFLMIFNIGLTEFGFSSPEAFVFCFVGNTLLLTAYWIIWMLYFKKITFWKSMALAIIPTIIFLLCGITLGHYWLVLSAIVFGVGHIYVTYQNAR</sequence>
<organism evidence="2 3">
    <name type="scientific">Mobilitalea sibirica</name>
    <dbReference type="NCBI Taxonomy" id="1462919"/>
    <lineage>
        <taxon>Bacteria</taxon>
        <taxon>Bacillati</taxon>
        <taxon>Bacillota</taxon>
        <taxon>Clostridia</taxon>
        <taxon>Lachnospirales</taxon>
        <taxon>Lachnospiraceae</taxon>
        <taxon>Mobilitalea</taxon>
    </lineage>
</organism>
<keyword evidence="3" id="KW-1185">Reference proteome</keyword>
<protein>
    <submittedName>
        <fullName evidence="2">Uncharacterized protein</fullName>
    </submittedName>
</protein>
<reference evidence="2" key="1">
    <citation type="submission" date="2020-12" db="EMBL/GenBank/DDBJ databases">
        <title>M. sibirica DSM 26468T genome.</title>
        <authorList>
            <person name="Thieme N."/>
            <person name="Rettenmaier R."/>
            <person name="Zverlov V."/>
            <person name="Liebl W."/>
        </authorList>
    </citation>
    <scope>NUCLEOTIDE SEQUENCE</scope>
    <source>
        <strain evidence="2">DSM 26468</strain>
    </source>
</reference>
<dbReference type="RefSeq" id="WP_197662387.1">
    <property type="nucleotide sequence ID" value="NZ_JAEAGR010000017.1"/>
</dbReference>
<keyword evidence="1" id="KW-1133">Transmembrane helix</keyword>
<evidence type="ECO:0000313" key="3">
    <source>
        <dbReference type="Proteomes" id="UP000623269"/>
    </source>
</evidence>
<keyword evidence="1" id="KW-0812">Transmembrane</keyword>
<feature type="transmembrane region" description="Helical" evidence="1">
    <location>
        <begin position="66"/>
        <end position="85"/>
    </location>
</feature>
<dbReference type="Proteomes" id="UP000623269">
    <property type="component" value="Unassembled WGS sequence"/>
</dbReference>
<gene>
    <name evidence="2" type="ORF">I5677_14660</name>
</gene>
<accession>A0A8J7KU69</accession>
<evidence type="ECO:0000256" key="1">
    <source>
        <dbReference type="SAM" id="Phobius"/>
    </source>
</evidence>
<proteinExistence type="predicted"/>
<feature type="transmembrane region" description="Helical" evidence="1">
    <location>
        <begin position="25"/>
        <end position="46"/>
    </location>
</feature>